<dbReference type="Pfam" id="PF03886">
    <property type="entry name" value="ABC_trans_aux"/>
    <property type="match status" value="1"/>
</dbReference>
<comment type="caution">
    <text evidence="2">The sequence shown here is derived from an EMBL/GenBank/DDBJ whole genome shotgun (WGS) entry which is preliminary data.</text>
</comment>
<dbReference type="AlphaFoldDB" id="A0A1I4R732"/>
<keyword evidence="3" id="KW-1185">Reference proteome</keyword>
<dbReference type="SUPFAM" id="SSF159594">
    <property type="entry name" value="XCC0632-like"/>
    <property type="match status" value="1"/>
</dbReference>
<dbReference type="InterPro" id="IPR005586">
    <property type="entry name" value="ABC_trans_aux"/>
</dbReference>
<proteinExistence type="predicted"/>
<dbReference type="Proteomes" id="UP000233491">
    <property type="component" value="Unassembled WGS sequence"/>
</dbReference>
<dbReference type="Gene3D" id="3.40.50.10610">
    <property type="entry name" value="ABC-type transport auxiliary lipoprotein component"/>
    <property type="match status" value="1"/>
</dbReference>
<accession>A0A1I4R732</accession>
<reference evidence="2 3" key="1">
    <citation type="submission" date="2017-12" db="EMBL/GenBank/DDBJ databases">
        <title>Anaerobic carbon monoxide metabolism by Pleomorphomonas carboxyditropha sp. nov., a new mesophilic hydrogenogenic carboxidotroph.</title>
        <authorList>
            <person name="Esquivel-Elizondo S."/>
            <person name="Krajmalnik-Brown R."/>
        </authorList>
    </citation>
    <scope>NUCLEOTIDE SEQUENCE [LARGE SCALE GENOMIC DNA]</scope>
    <source>
        <strain evidence="2 3">R5-392</strain>
    </source>
</reference>
<gene>
    <name evidence="2" type="ORF">CXZ10_01790</name>
</gene>
<sequence>MLVSVRSGRRTASLATVLLVFSLAGCSTLGLGSTPKPDDIFDLAAPTAFDGSTRRSSAQILVPLPNASDALSSARIAVRADGGSISYLPGVSWSDELPPLIQTIMVRAFENSGRVKAVGKPGESLAIDDQVIVDIRAFELDVTGSPAAHVTLGVKLLDERNGKVRASKVFDVSRPAASDRPKDAITAIDQAASAAVAEVVVWTAGAL</sequence>
<evidence type="ECO:0000313" key="3">
    <source>
        <dbReference type="Proteomes" id="UP000233491"/>
    </source>
</evidence>
<protein>
    <submittedName>
        <fullName evidence="2">ABC transporter</fullName>
    </submittedName>
</protein>
<evidence type="ECO:0000259" key="1">
    <source>
        <dbReference type="Pfam" id="PF03886"/>
    </source>
</evidence>
<dbReference type="EMBL" id="PJNW01000002">
    <property type="protein sequence ID" value="PKR90148.1"/>
    <property type="molecule type" value="Genomic_DNA"/>
</dbReference>
<dbReference type="OrthoDB" id="9808689at2"/>
<feature type="domain" description="ABC-type transport auxiliary lipoprotein component" evidence="1">
    <location>
        <begin position="48"/>
        <end position="199"/>
    </location>
</feature>
<organism evidence="2 3">
    <name type="scientific">Pleomorphomonas diazotrophica</name>
    <dbReference type="NCBI Taxonomy" id="1166257"/>
    <lineage>
        <taxon>Bacteria</taxon>
        <taxon>Pseudomonadati</taxon>
        <taxon>Pseudomonadota</taxon>
        <taxon>Alphaproteobacteria</taxon>
        <taxon>Hyphomicrobiales</taxon>
        <taxon>Pleomorphomonadaceae</taxon>
        <taxon>Pleomorphomonas</taxon>
    </lineage>
</organism>
<dbReference type="PROSITE" id="PS51257">
    <property type="entry name" value="PROKAR_LIPOPROTEIN"/>
    <property type="match status" value="1"/>
</dbReference>
<name>A0A1I4R732_9HYPH</name>
<evidence type="ECO:0000313" key="2">
    <source>
        <dbReference type="EMBL" id="PKR90148.1"/>
    </source>
</evidence>